<reference evidence="4" key="2">
    <citation type="submission" date="2024-04" db="EMBL/GenBank/DDBJ databases">
        <authorList>
            <person name="Chen Y."/>
            <person name="Shah S."/>
            <person name="Dougan E. K."/>
            <person name="Thang M."/>
            <person name="Chan C."/>
        </authorList>
    </citation>
    <scope>NUCLEOTIDE SEQUENCE [LARGE SCALE GENOMIC DNA]</scope>
</reference>
<reference evidence="3" key="1">
    <citation type="submission" date="2022-10" db="EMBL/GenBank/DDBJ databases">
        <authorList>
            <person name="Chen Y."/>
            <person name="Dougan E. K."/>
            <person name="Chan C."/>
            <person name="Rhodes N."/>
            <person name="Thang M."/>
        </authorList>
    </citation>
    <scope>NUCLEOTIDE SEQUENCE</scope>
</reference>
<gene>
    <name evidence="3" type="ORF">C1SCF055_LOCUS22644</name>
</gene>
<dbReference type="InterPro" id="IPR043502">
    <property type="entry name" value="DNA/RNA_pol_sf"/>
</dbReference>
<dbReference type="SUPFAM" id="SSF54211">
    <property type="entry name" value="Ribosomal protein S5 domain 2-like"/>
    <property type="match status" value="1"/>
</dbReference>
<dbReference type="PROSITE" id="PS50881">
    <property type="entry name" value="S5_DSRBD"/>
    <property type="match status" value="1"/>
</dbReference>
<dbReference type="GO" id="GO:0005840">
    <property type="term" value="C:ribosome"/>
    <property type="evidence" value="ECO:0007669"/>
    <property type="project" value="UniProtKB-KW"/>
</dbReference>
<keyword evidence="1" id="KW-0689">Ribosomal protein</keyword>
<dbReference type="Proteomes" id="UP001152797">
    <property type="component" value="Unassembled WGS sequence"/>
</dbReference>
<evidence type="ECO:0000256" key="1">
    <source>
        <dbReference type="PROSITE-ProRule" id="PRU00268"/>
    </source>
</evidence>
<dbReference type="Gene3D" id="3.30.160.20">
    <property type="match status" value="1"/>
</dbReference>
<evidence type="ECO:0000313" key="5">
    <source>
        <dbReference type="EMBL" id="CAL4783456.1"/>
    </source>
</evidence>
<accession>A0A9P1CQY0</accession>
<dbReference type="GO" id="GO:1990904">
    <property type="term" value="C:ribonucleoprotein complex"/>
    <property type="evidence" value="ECO:0007669"/>
    <property type="project" value="UniProtKB-UniRule"/>
</dbReference>
<proteinExistence type="predicted"/>
<keyword evidence="1" id="KW-0687">Ribonucleoprotein</keyword>
<organism evidence="3">
    <name type="scientific">Cladocopium goreaui</name>
    <dbReference type="NCBI Taxonomy" id="2562237"/>
    <lineage>
        <taxon>Eukaryota</taxon>
        <taxon>Sar</taxon>
        <taxon>Alveolata</taxon>
        <taxon>Dinophyceae</taxon>
        <taxon>Suessiales</taxon>
        <taxon>Symbiodiniaceae</taxon>
        <taxon>Cladocopium</taxon>
    </lineage>
</organism>
<dbReference type="EMBL" id="CAMXCT020002163">
    <property type="protein sequence ID" value="CAL1149519.1"/>
    <property type="molecule type" value="Genomic_DNA"/>
</dbReference>
<dbReference type="InterPro" id="IPR013810">
    <property type="entry name" value="Ribosomal_uS5_N"/>
</dbReference>
<feature type="domain" description="S5 DRBM" evidence="2">
    <location>
        <begin position="1247"/>
        <end position="1310"/>
    </location>
</feature>
<dbReference type="InterPro" id="IPR052055">
    <property type="entry name" value="Hepadnavirus_pol/RT"/>
</dbReference>
<name>A0A9P1CQY0_9DINO</name>
<dbReference type="GO" id="GO:0003735">
    <property type="term" value="F:structural constituent of ribosome"/>
    <property type="evidence" value="ECO:0007669"/>
    <property type="project" value="UniProtKB-UniRule"/>
</dbReference>
<dbReference type="SUPFAM" id="SSF54768">
    <property type="entry name" value="dsRNA-binding domain-like"/>
    <property type="match status" value="1"/>
</dbReference>
<dbReference type="SUPFAM" id="SSF56672">
    <property type="entry name" value="DNA/RNA polymerases"/>
    <property type="match status" value="1"/>
</dbReference>
<dbReference type="GO" id="GO:0003723">
    <property type="term" value="F:RNA binding"/>
    <property type="evidence" value="ECO:0007669"/>
    <property type="project" value="InterPro"/>
</dbReference>
<dbReference type="EMBL" id="CAMXCT030002163">
    <property type="protein sequence ID" value="CAL4783456.1"/>
    <property type="molecule type" value="Genomic_DNA"/>
</dbReference>
<dbReference type="PANTHER" id="PTHR33050">
    <property type="entry name" value="REVERSE TRANSCRIPTASE DOMAIN-CONTAINING PROTEIN"/>
    <property type="match status" value="1"/>
</dbReference>
<comment type="caution">
    <text evidence="3">The sequence shown here is derived from an EMBL/GenBank/DDBJ whole genome shotgun (WGS) entry which is preliminary data.</text>
</comment>
<evidence type="ECO:0000313" key="4">
    <source>
        <dbReference type="EMBL" id="CAL1149519.1"/>
    </source>
</evidence>
<dbReference type="GO" id="GO:0006412">
    <property type="term" value="P:translation"/>
    <property type="evidence" value="ECO:0007669"/>
    <property type="project" value="InterPro"/>
</dbReference>
<dbReference type="EMBL" id="CAMXCT010002163">
    <property type="protein sequence ID" value="CAI3996144.1"/>
    <property type="molecule type" value="Genomic_DNA"/>
</dbReference>
<dbReference type="PANTHER" id="PTHR33050:SF7">
    <property type="entry name" value="RIBONUCLEASE H"/>
    <property type="match status" value="1"/>
</dbReference>
<sequence length="1494" mass="170810">MRAATGSKLLSIAPVDNLVTGDEMLAQPEVFKVDTPTLDSSCVIQTWGVPWEPEKFVEEVVKAGHPMDMATFLPPRLQSLLKIYETENSCNRVDSRIKAVKFWLKRAMELKCDETDFHSKLDPAVAGVLRGKRILLWQQMLESIGYEDMEVVNEFVSGTKLVGEAQSTGLWPKKFKPASLTESDLATISTSQRSVLTYKSFEFMDDETLNAVWNQTLDEVEAGELSGPYDVEQVPQEYPLSKRFGIKQSSKVRCVDDFTQSSINACSQTCESPKPHTVDILCSMCLALMKVSSENSTWEARSFDLKRAYRQCAIHPAHSRYSYIAVANPQEKRIRCFRMKALPFGSVMSVHSFLRISHSLWAILVSIFRVFISNCFDYFVGLATSCETTSVTTAVTLTFKMLGWIFAETGDKAPPFASVVAALGVKIDVSLLHDGCVRIDNTENRKSEIAAAIAQILDSGTLIRPDALRLRGRLQFVAGQIFGRIAKRSLALITKHAYGECGPTISEETRHALKLFHQLIMMDVPRKVSLTTGSTWYVFTDACYEPQDSQGTAGIGAVLVDQLGRYRGFFSVFLTEDLLAKLNITKRKTIIFECELLAIFVAMTCWSKCLQDSQVVVCTDNEGVKDSLIACQTSSHNATPILVALLQLEFDLRWNAWFSRVPSESNITDDPSRGDTKRLLEKGVQQFPIDLDNMWNGLLELATRGGFDQHSMPHAVKKVGATLEKLNLPRHHWLKEVEQAPEKSTVRRMKDRYFRELGKVHGELQSLFGEEERSAIKERTQEEREKLATAQEQRELNNEALRAYRMLRPEAAPFYEEDAMLGMKAKMNKITSDEKGEVEPHPFLLDPFKAYLPVVNQKAFLLALEAITASLAEDLEVLCRLLEIEDPPKEDDPLRFYRLVEKLFDHFRLKKDPAKAEQWVEDHWSVLEKLLPTEVADFGKKELRQWLQGHLERVLLNQQRYEEADQKIFLHKERSKAVWYSFAEDFPYDDDPMPGLLADERNLDFPLEKAEHFMKLFLGMVSKSKYAETVAPGVFAEEDIERVGDQFQDLVWALEEIGLRNWLKMDLDELERNLPKDKLAALVRGKSSNSDEISLEDEDVDAAKLMLQCASRGKADLLDFEDVDPYKLLHGIPRRKIDEELEGLPAYLGDDDLNKLVTDHCERLTNGRPQSWEDKQEEWLKGSARVSDLYQKELEFYRTAGPVEWAETNDGYQWKWRRPANTFWDERRRVYVQEQKGVDPNLNLKGLRQHMLAISRMRSMCSVGKVAYFRGVVVVGNGRGVYGFGIGFGSTPKECRADSTLKALQNLDYIDYDPGRMFCTPCKGQEYKHTMTLIPRPIGRGLQANKKFLPLLYILGLDNCKVKFMFKKWFTRVRAIKRCLDQVVSRRTLANMTGKRYALLVAPGDHWVHWPDRWFDVTSEPYKGQEDMRKLIRKHALHFKKRGAKIAVTADVRPGWRKRNWIRWNNALERWLQHRRESYEPAAPKASALKLAKS</sequence>
<protein>
    <submittedName>
        <fullName evidence="5">S5 DRBM domain-containing protein</fullName>
    </submittedName>
</protein>
<evidence type="ECO:0000313" key="6">
    <source>
        <dbReference type="Proteomes" id="UP001152797"/>
    </source>
</evidence>
<evidence type="ECO:0000313" key="3">
    <source>
        <dbReference type="EMBL" id="CAI3996144.1"/>
    </source>
</evidence>
<keyword evidence="6" id="KW-1185">Reference proteome</keyword>
<evidence type="ECO:0000259" key="2">
    <source>
        <dbReference type="PROSITE" id="PS50881"/>
    </source>
</evidence>
<dbReference type="InterPro" id="IPR020568">
    <property type="entry name" value="Ribosomal_Su5_D2-typ_SF"/>
</dbReference>
<dbReference type="OrthoDB" id="309483at2759"/>
<dbReference type="Pfam" id="PF00333">
    <property type="entry name" value="Ribosomal_S5"/>
    <property type="match status" value="1"/>
</dbReference>